<name>A0A9W6G3V2_9BACT</name>
<comment type="subcellular location">
    <subcellularLocation>
        <location evidence="1">Cell membrane</location>
        <topology evidence="1">Multi-pass membrane protein</topology>
    </subcellularLocation>
</comment>
<comment type="caution">
    <text evidence="8">The sequence shown here is derived from an EMBL/GenBank/DDBJ whole genome shotgun (WGS) entry which is preliminary data.</text>
</comment>
<feature type="chain" id="PRO_5040765551" description="Single Cache domain-containing protein" evidence="6">
    <location>
        <begin position="28"/>
        <end position="154"/>
    </location>
</feature>
<evidence type="ECO:0000256" key="3">
    <source>
        <dbReference type="ARBA" id="ARBA00022692"/>
    </source>
</evidence>
<evidence type="ECO:0000259" key="7">
    <source>
        <dbReference type="SMART" id="SM01049"/>
    </source>
</evidence>
<evidence type="ECO:0000313" key="8">
    <source>
        <dbReference type="EMBL" id="GLI39922.1"/>
    </source>
</evidence>
<evidence type="ECO:0000256" key="1">
    <source>
        <dbReference type="ARBA" id="ARBA00004651"/>
    </source>
</evidence>
<dbReference type="InterPro" id="IPR033480">
    <property type="entry name" value="sCache_2"/>
</dbReference>
<evidence type="ECO:0000256" key="6">
    <source>
        <dbReference type="SAM" id="SignalP"/>
    </source>
</evidence>
<keyword evidence="2" id="KW-1003">Cell membrane</keyword>
<dbReference type="GO" id="GO:0005886">
    <property type="term" value="C:plasma membrane"/>
    <property type="evidence" value="ECO:0007669"/>
    <property type="project" value="UniProtKB-SubCell"/>
</dbReference>
<dbReference type="EMBL" id="BSDS01000002">
    <property type="protein sequence ID" value="GLI39922.1"/>
    <property type="molecule type" value="Genomic_DNA"/>
</dbReference>
<accession>A0A9W6G3V2</accession>
<evidence type="ECO:0000256" key="5">
    <source>
        <dbReference type="ARBA" id="ARBA00023136"/>
    </source>
</evidence>
<feature type="domain" description="Single Cache" evidence="7">
    <location>
        <begin position="23"/>
        <end position="106"/>
    </location>
</feature>
<organism evidence="8 9">
    <name type="scientific">Geobacter hydrogenophilus</name>
    <dbReference type="NCBI Taxonomy" id="40983"/>
    <lineage>
        <taxon>Bacteria</taxon>
        <taxon>Pseudomonadati</taxon>
        <taxon>Thermodesulfobacteriota</taxon>
        <taxon>Desulfuromonadia</taxon>
        <taxon>Geobacterales</taxon>
        <taxon>Geobacteraceae</taxon>
        <taxon>Geobacter</taxon>
    </lineage>
</organism>
<dbReference type="Proteomes" id="UP001144352">
    <property type="component" value="Unassembled WGS sequence"/>
</dbReference>
<dbReference type="Gene3D" id="3.30.450.20">
    <property type="entry name" value="PAS domain"/>
    <property type="match status" value="1"/>
</dbReference>
<proteinExistence type="predicted"/>
<keyword evidence="6" id="KW-0732">Signal</keyword>
<keyword evidence="5" id="KW-0472">Membrane</keyword>
<feature type="signal peptide" evidence="6">
    <location>
        <begin position="1"/>
        <end position="27"/>
    </location>
</feature>
<keyword evidence="9" id="KW-1185">Reference proteome</keyword>
<evidence type="ECO:0000313" key="9">
    <source>
        <dbReference type="Proteomes" id="UP001144352"/>
    </source>
</evidence>
<protein>
    <recommendedName>
        <fullName evidence="7">Single Cache domain-containing protein</fullName>
    </recommendedName>
</protein>
<sequence length="154" mass="16669">MRRSLVSLLGAVAVCFALIVSVSVARADDREEAMKMVKAAAAFHKTNGLEKALDTLNDPKGPFVKGALYVFAFDEGGTLVANATAPDKVGQNLMDVPDSKGKKFRREIVELAKKDGTGWVDYTILNPKSKAEEQKTSYVEKSGELILGCGIYKK</sequence>
<dbReference type="Pfam" id="PF17200">
    <property type="entry name" value="sCache_2"/>
    <property type="match status" value="1"/>
</dbReference>
<dbReference type="AlphaFoldDB" id="A0A9W6G3V2"/>
<keyword evidence="3" id="KW-0812">Transmembrane</keyword>
<evidence type="ECO:0000256" key="4">
    <source>
        <dbReference type="ARBA" id="ARBA00022989"/>
    </source>
</evidence>
<gene>
    <name evidence="8" type="ORF">GHYDROH2_34230</name>
</gene>
<dbReference type="RefSeq" id="WP_214184747.1">
    <property type="nucleotide sequence ID" value="NZ_BSDS01000002.1"/>
</dbReference>
<dbReference type="SMART" id="SM01049">
    <property type="entry name" value="Cache_2"/>
    <property type="match status" value="1"/>
</dbReference>
<keyword evidence="4" id="KW-1133">Transmembrane helix</keyword>
<evidence type="ECO:0000256" key="2">
    <source>
        <dbReference type="ARBA" id="ARBA00022475"/>
    </source>
</evidence>
<reference evidence="8" key="1">
    <citation type="submission" date="2022-12" db="EMBL/GenBank/DDBJ databases">
        <title>Reference genome sequencing for broad-spectrum identification of bacterial and archaeal isolates by mass spectrometry.</title>
        <authorList>
            <person name="Sekiguchi Y."/>
            <person name="Tourlousse D.M."/>
        </authorList>
    </citation>
    <scope>NUCLEOTIDE SEQUENCE</scope>
    <source>
        <strain evidence="8">H2</strain>
    </source>
</reference>